<keyword evidence="7" id="KW-1185">Reference proteome</keyword>
<dbReference type="AlphaFoldDB" id="A0A317WM39"/>
<keyword evidence="3" id="KW-0862">Zinc</keyword>
<organism evidence="6 7">
    <name type="scientific">Aspergillus heteromorphus CBS 117.55</name>
    <dbReference type="NCBI Taxonomy" id="1448321"/>
    <lineage>
        <taxon>Eukaryota</taxon>
        <taxon>Fungi</taxon>
        <taxon>Dikarya</taxon>
        <taxon>Ascomycota</taxon>
        <taxon>Pezizomycotina</taxon>
        <taxon>Eurotiomycetes</taxon>
        <taxon>Eurotiomycetidae</taxon>
        <taxon>Eurotiales</taxon>
        <taxon>Aspergillaceae</taxon>
        <taxon>Aspergillus</taxon>
        <taxon>Aspergillus subgen. Circumdati</taxon>
    </lineage>
</organism>
<sequence>GSCHCSDCSWTAEITEFEYILCHCDTCRKLGGGPFSMNQIIHMARPSSPSCHTYTGASGKPVNCYFCPNCTSHIYHHPAVMGD</sequence>
<name>A0A317WM39_9EURO</name>
<evidence type="ECO:0000313" key="7">
    <source>
        <dbReference type="Proteomes" id="UP000247233"/>
    </source>
</evidence>
<proteinExistence type="inferred from homology"/>
<feature type="domain" description="CENP-V/GFA" evidence="5">
    <location>
        <begin position="1"/>
        <end position="83"/>
    </location>
</feature>
<reference evidence="6 7" key="1">
    <citation type="submission" date="2016-12" db="EMBL/GenBank/DDBJ databases">
        <title>The genomes of Aspergillus section Nigri reveals drivers in fungal speciation.</title>
        <authorList>
            <consortium name="DOE Joint Genome Institute"/>
            <person name="Vesth T.C."/>
            <person name="Nybo J."/>
            <person name="Theobald S."/>
            <person name="Brandl J."/>
            <person name="Frisvad J.C."/>
            <person name="Nielsen K.F."/>
            <person name="Lyhne E.K."/>
            <person name="Kogle M.E."/>
            <person name="Kuo A."/>
            <person name="Riley R."/>
            <person name="Clum A."/>
            <person name="Nolan M."/>
            <person name="Lipzen A."/>
            <person name="Salamov A."/>
            <person name="Henrissat B."/>
            <person name="Wiebenga A."/>
            <person name="De Vries R.P."/>
            <person name="Grigoriev I.V."/>
            <person name="Mortensen U.H."/>
            <person name="Andersen M.R."/>
            <person name="Baker S.E."/>
        </authorList>
    </citation>
    <scope>NUCLEOTIDE SEQUENCE [LARGE SCALE GENOMIC DNA]</scope>
    <source>
        <strain evidence="6 7">CBS 117.55</strain>
    </source>
</reference>
<evidence type="ECO:0000256" key="2">
    <source>
        <dbReference type="ARBA" id="ARBA00022723"/>
    </source>
</evidence>
<dbReference type="RefSeq" id="XP_025401417.1">
    <property type="nucleotide sequence ID" value="XM_025539232.1"/>
</dbReference>
<dbReference type="SUPFAM" id="SSF51316">
    <property type="entry name" value="Mss4-like"/>
    <property type="match status" value="1"/>
</dbReference>
<gene>
    <name evidence="6" type="ORF">BO70DRAFT_287397</name>
</gene>
<dbReference type="STRING" id="1448321.A0A317WM39"/>
<dbReference type="VEuPathDB" id="FungiDB:BO70DRAFT_287397"/>
<dbReference type="PANTHER" id="PTHR33337">
    <property type="entry name" value="GFA DOMAIN-CONTAINING PROTEIN"/>
    <property type="match status" value="1"/>
</dbReference>
<evidence type="ECO:0000313" key="6">
    <source>
        <dbReference type="EMBL" id="PWY87534.1"/>
    </source>
</evidence>
<dbReference type="Pfam" id="PF04828">
    <property type="entry name" value="GFA"/>
    <property type="match status" value="1"/>
</dbReference>
<dbReference type="Proteomes" id="UP000247233">
    <property type="component" value="Unassembled WGS sequence"/>
</dbReference>
<comment type="caution">
    <text evidence="6">The sequence shown here is derived from an EMBL/GenBank/DDBJ whole genome shotgun (WGS) entry which is preliminary data.</text>
</comment>
<evidence type="ECO:0000256" key="1">
    <source>
        <dbReference type="ARBA" id="ARBA00005495"/>
    </source>
</evidence>
<dbReference type="InterPro" id="IPR006913">
    <property type="entry name" value="CENP-V/GFA"/>
</dbReference>
<dbReference type="PROSITE" id="PS51891">
    <property type="entry name" value="CENP_V_GFA"/>
    <property type="match status" value="1"/>
</dbReference>
<feature type="non-terminal residue" evidence="6">
    <location>
        <position position="1"/>
    </location>
</feature>
<dbReference type="Gene3D" id="3.90.1590.10">
    <property type="entry name" value="glutathione-dependent formaldehyde- activating enzyme (gfa)"/>
    <property type="match status" value="1"/>
</dbReference>
<accession>A0A317WM39</accession>
<protein>
    <recommendedName>
        <fullName evidence="5">CENP-V/GFA domain-containing protein</fullName>
    </recommendedName>
</protein>
<dbReference type="InterPro" id="IPR011057">
    <property type="entry name" value="Mss4-like_sf"/>
</dbReference>
<dbReference type="EMBL" id="MSFL01000006">
    <property type="protein sequence ID" value="PWY87534.1"/>
    <property type="molecule type" value="Genomic_DNA"/>
</dbReference>
<keyword evidence="4" id="KW-0456">Lyase</keyword>
<evidence type="ECO:0000259" key="5">
    <source>
        <dbReference type="PROSITE" id="PS51891"/>
    </source>
</evidence>
<dbReference type="OrthoDB" id="1601230at2759"/>
<dbReference type="PANTHER" id="PTHR33337:SF30">
    <property type="entry name" value="DUF636 DOMAIN PROTEIN (AFU_ORTHOLOGUE AFUA_1G03180)"/>
    <property type="match status" value="1"/>
</dbReference>
<dbReference type="GeneID" id="37061469"/>
<comment type="similarity">
    <text evidence="1">Belongs to the Gfa family.</text>
</comment>
<dbReference type="GO" id="GO:0046872">
    <property type="term" value="F:metal ion binding"/>
    <property type="evidence" value="ECO:0007669"/>
    <property type="project" value="UniProtKB-KW"/>
</dbReference>
<evidence type="ECO:0000256" key="3">
    <source>
        <dbReference type="ARBA" id="ARBA00022833"/>
    </source>
</evidence>
<dbReference type="GO" id="GO:0016846">
    <property type="term" value="F:carbon-sulfur lyase activity"/>
    <property type="evidence" value="ECO:0007669"/>
    <property type="project" value="InterPro"/>
</dbReference>
<keyword evidence="2" id="KW-0479">Metal-binding</keyword>
<evidence type="ECO:0000256" key="4">
    <source>
        <dbReference type="ARBA" id="ARBA00023239"/>
    </source>
</evidence>